<evidence type="ECO:0000256" key="3">
    <source>
        <dbReference type="ARBA" id="ARBA00023163"/>
    </source>
</evidence>
<feature type="DNA-binding region" description="H-T-H motif" evidence="4">
    <location>
        <begin position="28"/>
        <end position="47"/>
    </location>
</feature>
<sequence length="194" mass="21584">MKKVDQTRATILDESLSQGAIRGFQAVSLADLARSTGLSKSAVFKHFGSKEGLELATIQTLCDRFYAQVWLPASREASGERRLKAIFSGWLDWVEAGCGIIQAQIEFDDQPGEVQKHLRAQQKLWARQLSLEFKAAGSPDAKLNAFELRGIVLAFNQAHRLMRERSARSMANAAYTNLMQRVRLTAIDTGRADT</sequence>
<protein>
    <submittedName>
        <fullName evidence="6">TetR/AcrR family transcriptional regulator</fullName>
    </submittedName>
</protein>
<dbReference type="InterPro" id="IPR001647">
    <property type="entry name" value="HTH_TetR"/>
</dbReference>
<dbReference type="Pfam" id="PF16925">
    <property type="entry name" value="TetR_C_13"/>
    <property type="match status" value="1"/>
</dbReference>
<accession>A0ABX7C0C4</accession>
<dbReference type="InterPro" id="IPR011075">
    <property type="entry name" value="TetR_C"/>
</dbReference>
<name>A0ABX7C0C4_9HYPH</name>
<proteinExistence type="predicted"/>
<dbReference type="Proteomes" id="UP000595460">
    <property type="component" value="Chromosome"/>
</dbReference>
<dbReference type="PANTHER" id="PTHR47506">
    <property type="entry name" value="TRANSCRIPTIONAL REGULATORY PROTEIN"/>
    <property type="match status" value="1"/>
</dbReference>
<dbReference type="InterPro" id="IPR009057">
    <property type="entry name" value="Homeodomain-like_sf"/>
</dbReference>
<evidence type="ECO:0000256" key="1">
    <source>
        <dbReference type="ARBA" id="ARBA00023015"/>
    </source>
</evidence>
<dbReference type="EMBL" id="CP068047">
    <property type="protein sequence ID" value="QQR37217.1"/>
    <property type="molecule type" value="Genomic_DNA"/>
</dbReference>
<dbReference type="Gene3D" id="1.10.357.10">
    <property type="entry name" value="Tetracycline Repressor, domain 2"/>
    <property type="match status" value="1"/>
</dbReference>
<keyword evidence="1" id="KW-0805">Transcription regulation</keyword>
<dbReference type="Pfam" id="PF00440">
    <property type="entry name" value="TetR_N"/>
    <property type="match status" value="1"/>
</dbReference>
<organism evidence="6 7">
    <name type="scientific">Devosia oryziradicis</name>
    <dbReference type="NCBI Taxonomy" id="2801335"/>
    <lineage>
        <taxon>Bacteria</taxon>
        <taxon>Pseudomonadati</taxon>
        <taxon>Pseudomonadota</taxon>
        <taxon>Alphaproteobacteria</taxon>
        <taxon>Hyphomicrobiales</taxon>
        <taxon>Devosiaceae</taxon>
        <taxon>Devosia</taxon>
    </lineage>
</organism>
<keyword evidence="2 4" id="KW-0238">DNA-binding</keyword>
<gene>
    <name evidence="6" type="ORF">JI749_06290</name>
</gene>
<evidence type="ECO:0000259" key="5">
    <source>
        <dbReference type="PROSITE" id="PS50977"/>
    </source>
</evidence>
<evidence type="ECO:0000256" key="4">
    <source>
        <dbReference type="PROSITE-ProRule" id="PRU00335"/>
    </source>
</evidence>
<dbReference type="PANTHER" id="PTHR47506:SF6">
    <property type="entry name" value="HTH-TYPE TRANSCRIPTIONAL REPRESSOR NEMR"/>
    <property type="match status" value="1"/>
</dbReference>
<dbReference type="SUPFAM" id="SSF46689">
    <property type="entry name" value="Homeodomain-like"/>
    <property type="match status" value="1"/>
</dbReference>
<dbReference type="RefSeq" id="WP_201660923.1">
    <property type="nucleotide sequence ID" value="NZ_CP068047.1"/>
</dbReference>
<keyword evidence="3" id="KW-0804">Transcription</keyword>
<feature type="domain" description="HTH tetR-type" evidence="5">
    <location>
        <begin position="5"/>
        <end position="65"/>
    </location>
</feature>
<dbReference type="InterPro" id="IPR036271">
    <property type="entry name" value="Tet_transcr_reg_TetR-rel_C_sf"/>
</dbReference>
<evidence type="ECO:0000256" key="2">
    <source>
        <dbReference type="ARBA" id="ARBA00023125"/>
    </source>
</evidence>
<dbReference type="Gene3D" id="1.10.10.60">
    <property type="entry name" value="Homeodomain-like"/>
    <property type="match status" value="1"/>
</dbReference>
<keyword evidence="7" id="KW-1185">Reference proteome</keyword>
<dbReference type="SUPFAM" id="SSF48498">
    <property type="entry name" value="Tetracyclin repressor-like, C-terminal domain"/>
    <property type="match status" value="1"/>
</dbReference>
<evidence type="ECO:0000313" key="7">
    <source>
        <dbReference type="Proteomes" id="UP000595460"/>
    </source>
</evidence>
<reference evidence="6 7" key="1">
    <citation type="submission" date="2021-01" db="EMBL/GenBank/DDBJ databases">
        <title>Genome seq and assembly of Devosia sp. G19.</title>
        <authorList>
            <person name="Chhetri G."/>
        </authorList>
    </citation>
    <scope>NUCLEOTIDE SEQUENCE [LARGE SCALE GENOMIC DNA]</scope>
    <source>
        <strain evidence="6 7">G19</strain>
    </source>
</reference>
<dbReference type="PROSITE" id="PS50977">
    <property type="entry name" value="HTH_TETR_2"/>
    <property type="match status" value="1"/>
</dbReference>
<evidence type="ECO:0000313" key="6">
    <source>
        <dbReference type="EMBL" id="QQR37217.1"/>
    </source>
</evidence>